<dbReference type="Gene3D" id="1.10.287.110">
    <property type="entry name" value="DnaJ domain"/>
    <property type="match status" value="1"/>
</dbReference>
<name>A0A1F5Q2F6_9BACT</name>
<dbReference type="SUPFAM" id="SSF57938">
    <property type="entry name" value="DnaJ/Hsp40 cysteine-rich domain"/>
    <property type="match status" value="1"/>
</dbReference>
<evidence type="ECO:0000256" key="8">
    <source>
        <dbReference type="ARBA" id="ARBA00023186"/>
    </source>
</evidence>
<keyword evidence="3 11" id="KW-0479">Metal-binding</keyword>
<evidence type="ECO:0000256" key="4">
    <source>
        <dbReference type="ARBA" id="ARBA00022737"/>
    </source>
</evidence>
<dbReference type="InterPro" id="IPR002939">
    <property type="entry name" value="DnaJ_C"/>
</dbReference>
<feature type="binding site" evidence="11">
    <location>
        <position position="197"/>
    </location>
    <ligand>
        <name>Zn(2+)</name>
        <dbReference type="ChEBI" id="CHEBI:29105"/>
        <label>2</label>
    </ligand>
</feature>
<dbReference type="GO" id="GO:0006260">
    <property type="term" value="P:DNA replication"/>
    <property type="evidence" value="ECO:0007669"/>
    <property type="project" value="UniProtKB-KW"/>
</dbReference>
<feature type="binding site" evidence="11">
    <location>
        <position position="200"/>
    </location>
    <ligand>
        <name>Zn(2+)</name>
        <dbReference type="ChEBI" id="CHEBI:29105"/>
        <label>2</label>
    </ligand>
</feature>
<feature type="binding site" evidence="11">
    <location>
        <position position="174"/>
    </location>
    <ligand>
        <name>Zn(2+)</name>
        <dbReference type="ChEBI" id="CHEBI:29105"/>
        <label>2</label>
    </ligand>
</feature>
<dbReference type="InterPro" id="IPR008971">
    <property type="entry name" value="HSP40/DnaJ_pept-bd"/>
</dbReference>
<gene>
    <name evidence="11" type="primary">dnaJ</name>
    <name evidence="15" type="ORF">A3B10_01715</name>
</gene>
<evidence type="ECO:0000256" key="7">
    <source>
        <dbReference type="ARBA" id="ARBA00023016"/>
    </source>
</evidence>
<evidence type="ECO:0000259" key="13">
    <source>
        <dbReference type="PROSITE" id="PS50076"/>
    </source>
</evidence>
<dbReference type="InterPro" id="IPR001305">
    <property type="entry name" value="HSP_DnaJ_Cys-rich_dom"/>
</dbReference>
<evidence type="ECO:0000256" key="5">
    <source>
        <dbReference type="ARBA" id="ARBA00022771"/>
    </source>
</evidence>
<evidence type="ECO:0000256" key="2">
    <source>
        <dbReference type="ARBA" id="ARBA00022705"/>
    </source>
</evidence>
<dbReference type="GO" id="GO:0005737">
    <property type="term" value="C:cytoplasm"/>
    <property type="evidence" value="ECO:0007669"/>
    <property type="project" value="UniProtKB-SubCell"/>
</dbReference>
<keyword evidence="2 11" id="KW-0235">DNA replication</keyword>
<dbReference type="Pfam" id="PF01556">
    <property type="entry name" value="DnaJ_C"/>
    <property type="match status" value="1"/>
</dbReference>
<dbReference type="PROSITE" id="PS51188">
    <property type="entry name" value="ZF_CR"/>
    <property type="match status" value="1"/>
</dbReference>
<dbReference type="NCBIfam" id="NF008035">
    <property type="entry name" value="PRK10767.1"/>
    <property type="match status" value="1"/>
</dbReference>
<feature type="repeat" description="CXXCXGXG motif" evidence="11">
    <location>
        <begin position="154"/>
        <end position="161"/>
    </location>
</feature>
<feature type="binding site" evidence="11">
    <location>
        <position position="157"/>
    </location>
    <ligand>
        <name>Zn(2+)</name>
        <dbReference type="ChEBI" id="CHEBI:29105"/>
        <label>1</label>
    </ligand>
</feature>
<dbReference type="FunFam" id="2.60.260.20:FF:000005">
    <property type="entry name" value="Chaperone protein dnaJ 1, mitochondrial"/>
    <property type="match status" value="1"/>
</dbReference>
<dbReference type="InterPro" id="IPR036410">
    <property type="entry name" value="HSP_DnaJ_Cys-rich_dom_sf"/>
</dbReference>
<comment type="cofactor">
    <cofactor evidence="11">
        <name>Zn(2+)</name>
        <dbReference type="ChEBI" id="CHEBI:29105"/>
    </cofactor>
    <text evidence="11">Binds 2 Zn(2+) ions per monomer.</text>
</comment>
<evidence type="ECO:0000256" key="9">
    <source>
        <dbReference type="ARBA" id="ARBA00061004"/>
    </source>
</evidence>
<dbReference type="Gene3D" id="2.10.230.10">
    <property type="entry name" value="Heat shock protein DnaJ, cysteine-rich domain"/>
    <property type="match status" value="1"/>
</dbReference>
<feature type="domain" description="CR-type" evidence="14">
    <location>
        <begin position="141"/>
        <end position="223"/>
    </location>
</feature>
<accession>A0A1F5Q2F6</accession>
<evidence type="ECO:0000256" key="10">
    <source>
        <dbReference type="ARBA" id="ARBA00067609"/>
    </source>
</evidence>
<evidence type="ECO:0000313" key="16">
    <source>
        <dbReference type="Proteomes" id="UP000177281"/>
    </source>
</evidence>
<dbReference type="GO" id="GO:0009408">
    <property type="term" value="P:response to heat"/>
    <property type="evidence" value="ECO:0007669"/>
    <property type="project" value="InterPro"/>
</dbReference>
<dbReference type="InterPro" id="IPR018253">
    <property type="entry name" value="DnaJ_domain_CS"/>
</dbReference>
<comment type="subcellular location">
    <subcellularLocation>
        <location evidence="11">Cytoplasm</location>
    </subcellularLocation>
</comment>
<dbReference type="InterPro" id="IPR036869">
    <property type="entry name" value="J_dom_sf"/>
</dbReference>
<dbReference type="CDD" id="cd06257">
    <property type="entry name" value="DnaJ"/>
    <property type="match status" value="1"/>
</dbReference>
<feature type="zinc finger region" description="CR-type" evidence="12">
    <location>
        <begin position="141"/>
        <end position="223"/>
    </location>
</feature>
<keyword evidence="6 11" id="KW-0862">Zinc</keyword>
<dbReference type="Gene3D" id="2.60.260.20">
    <property type="entry name" value="Urease metallochaperone UreE, N-terminal domain"/>
    <property type="match status" value="2"/>
</dbReference>
<evidence type="ECO:0000256" key="11">
    <source>
        <dbReference type="HAMAP-Rule" id="MF_01152"/>
    </source>
</evidence>
<dbReference type="EMBL" id="MFFB01000005">
    <property type="protein sequence ID" value="OGE96385.1"/>
    <property type="molecule type" value="Genomic_DNA"/>
</dbReference>
<dbReference type="SUPFAM" id="SSF49493">
    <property type="entry name" value="HSP40/DnaJ peptide-binding domain"/>
    <property type="match status" value="2"/>
</dbReference>
<dbReference type="HAMAP" id="MF_01152">
    <property type="entry name" value="DnaJ"/>
    <property type="match status" value="1"/>
</dbReference>
<feature type="binding site" evidence="11">
    <location>
        <position position="154"/>
    </location>
    <ligand>
        <name>Zn(2+)</name>
        <dbReference type="ChEBI" id="CHEBI:29105"/>
        <label>1</label>
    </ligand>
</feature>
<feature type="binding site" evidence="11">
    <location>
        <position position="211"/>
    </location>
    <ligand>
        <name>Zn(2+)</name>
        <dbReference type="ChEBI" id="CHEBI:29105"/>
        <label>1</label>
    </ligand>
</feature>
<comment type="similarity">
    <text evidence="9 11">Belongs to the DnaJ family.</text>
</comment>
<dbReference type="AlphaFoldDB" id="A0A1F5Q2F6"/>
<feature type="binding site" evidence="11">
    <location>
        <position position="214"/>
    </location>
    <ligand>
        <name>Zn(2+)</name>
        <dbReference type="ChEBI" id="CHEBI:29105"/>
        <label>1</label>
    </ligand>
</feature>
<dbReference type="Proteomes" id="UP000177281">
    <property type="component" value="Unassembled WGS sequence"/>
</dbReference>
<dbReference type="GO" id="GO:0042026">
    <property type="term" value="P:protein refolding"/>
    <property type="evidence" value="ECO:0007669"/>
    <property type="project" value="TreeGrafter"/>
</dbReference>
<evidence type="ECO:0000256" key="6">
    <source>
        <dbReference type="ARBA" id="ARBA00022833"/>
    </source>
</evidence>
<comment type="caution">
    <text evidence="15">The sequence shown here is derived from an EMBL/GenBank/DDBJ whole genome shotgun (WGS) entry which is preliminary data.</text>
</comment>
<evidence type="ECO:0000259" key="14">
    <source>
        <dbReference type="PROSITE" id="PS51188"/>
    </source>
</evidence>
<dbReference type="PROSITE" id="PS00636">
    <property type="entry name" value="DNAJ_1"/>
    <property type="match status" value="1"/>
</dbReference>
<protein>
    <recommendedName>
        <fullName evidence="10 11">Chaperone protein DnaJ</fullName>
    </recommendedName>
</protein>
<dbReference type="PANTHER" id="PTHR43096">
    <property type="entry name" value="DNAJ HOMOLOG 1, MITOCHONDRIAL-RELATED"/>
    <property type="match status" value="1"/>
</dbReference>
<organism evidence="15 16">
    <name type="scientific">Candidatus Doudnabacteria bacterium RIFCSPLOWO2_01_FULL_44_21</name>
    <dbReference type="NCBI Taxonomy" id="1817841"/>
    <lineage>
        <taxon>Bacteria</taxon>
        <taxon>Candidatus Doudnaibacteriota</taxon>
    </lineage>
</organism>
<dbReference type="SUPFAM" id="SSF46565">
    <property type="entry name" value="Chaperone J-domain"/>
    <property type="match status" value="1"/>
</dbReference>
<dbReference type="InterPro" id="IPR012724">
    <property type="entry name" value="DnaJ"/>
</dbReference>
<reference evidence="15 16" key="1">
    <citation type="journal article" date="2016" name="Nat. Commun.">
        <title>Thousands of microbial genomes shed light on interconnected biogeochemical processes in an aquifer system.</title>
        <authorList>
            <person name="Anantharaman K."/>
            <person name="Brown C.T."/>
            <person name="Hug L.A."/>
            <person name="Sharon I."/>
            <person name="Castelle C.J."/>
            <person name="Probst A.J."/>
            <person name="Thomas B.C."/>
            <person name="Singh A."/>
            <person name="Wilkins M.J."/>
            <person name="Karaoz U."/>
            <person name="Brodie E.L."/>
            <person name="Williams K.H."/>
            <person name="Hubbard S.S."/>
            <person name="Banfield J.F."/>
        </authorList>
    </citation>
    <scope>NUCLEOTIDE SEQUENCE [LARGE SCALE GENOMIC DNA]</scope>
</reference>
<feature type="repeat" description="CXXCXGXG motif" evidence="11">
    <location>
        <begin position="197"/>
        <end position="204"/>
    </location>
</feature>
<comment type="domain">
    <text evidence="11">The J domain is necessary and sufficient to stimulate DnaK ATPase activity. Zinc center 1 plays an important role in the autonomous, DnaK-independent chaperone activity of DnaJ. Zinc center 2 is essential for interaction with DnaK and for DnaJ activity.</text>
</comment>
<keyword evidence="7 11" id="KW-0346">Stress response</keyword>
<feature type="domain" description="J" evidence="13">
    <location>
        <begin position="4"/>
        <end position="66"/>
    </location>
</feature>
<comment type="subunit">
    <text evidence="11">Homodimer.</text>
</comment>
<keyword evidence="1 11" id="KW-0963">Cytoplasm</keyword>
<dbReference type="NCBIfam" id="TIGR02349">
    <property type="entry name" value="DnaJ_bact"/>
    <property type="match status" value="1"/>
</dbReference>
<evidence type="ECO:0000256" key="1">
    <source>
        <dbReference type="ARBA" id="ARBA00022490"/>
    </source>
</evidence>
<evidence type="ECO:0000256" key="3">
    <source>
        <dbReference type="ARBA" id="ARBA00022723"/>
    </source>
</evidence>
<dbReference type="CDD" id="cd10719">
    <property type="entry name" value="DnaJ_zf"/>
    <property type="match status" value="1"/>
</dbReference>
<dbReference type="Pfam" id="PF00684">
    <property type="entry name" value="DnaJ_CXXCXGXG"/>
    <property type="match status" value="1"/>
</dbReference>
<dbReference type="GO" id="GO:0051082">
    <property type="term" value="F:unfolded protein binding"/>
    <property type="evidence" value="ECO:0007669"/>
    <property type="project" value="UniProtKB-UniRule"/>
</dbReference>
<proteinExistence type="inferred from homology"/>
<dbReference type="GO" id="GO:0031072">
    <property type="term" value="F:heat shock protein binding"/>
    <property type="evidence" value="ECO:0007669"/>
    <property type="project" value="InterPro"/>
</dbReference>
<sequence length="378" mass="41387">MANDYYSILGIPKSASAEEIKRAYRKLAHQHHPDKDKGNEAKFKEINEAYQVLSDPAKRSQYDQFGSAFTNGARGQGAGAGFNPQDFDFSNFTRGFGFEGEDPFDIFSNIFGGGGGRRSRRERGVDLEYGLILSFEEAVFGVEKEIQIEKTDKCEHCNGSGTEPGSKISTCPKCHGQGQIRVMRRTIFGQMQTATNCDECEGSGKVAERSCAVCKGSGQKRRVKTLKVKIPAGIDDGQRIRVSGEGEAGYKGSNFGDLYLSIQVSPSRQFRRDGPTLFSDISISVYQAALGTEVEVPTVDGRVKLKIPAGTQSEKVFRLKGKGAHILNSSGRGDHLVTVHVATPTKLTKKEKELFKQLAAEKGESVEVDEGFWGKFSK</sequence>
<keyword evidence="4 11" id="KW-0677">Repeat</keyword>
<feature type="repeat" description="CXXCXGXG motif" evidence="11">
    <location>
        <begin position="171"/>
        <end position="178"/>
    </location>
</feature>
<dbReference type="FunFam" id="2.10.230.10:FF:000002">
    <property type="entry name" value="Molecular chaperone DnaJ"/>
    <property type="match status" value="1"/>
</dbReference>
<feature type="repeat" description="CXXCXGXG motif" evidence="11">
    <location>
        <begin position="211"/>
        <end position="218"/>
    </location>
</feature>
<evidence type="ECO:0000256" key="12">
    <source>
        <dbReference type="PROSITE-ProRule" id="PRU00546"/>
    </source>
</evidence>
<keyword evidence="5 11" id="KW-0863">Zinc-finger</keyword>
<dbReference type="STRING" id="1817841.A3B10_01715"/>
<evidence type="ECO:0000313" key="15">
    <source>
        <dbReference type="EMBL" id="OGE96385.1"/>
    </source>
</evidence>
<dbReference type="PANTHER" id="PTHR43096:SF48">
    <property type="entry name" value="CHAPERONE PROTEIN DNAJ"/>
    <property type="match status" value="1"/>
</dbReference>
<dbReference type="PROSITE" id="PS50076">
    <property type="entry name" value="DNAJ_2"/>
    <property type="match status" value="1"/>
</dbReference>
<dbReference type="GO" id="GO:0008270">
    <property type="term" value="F:zinc ion binding"/>
    <property type="evidence" value="ECO:0007669"/>
    <property type="project" value="UniProtKB-UniRule"/>
</dbReference>
<dbReference type="CDD" id="cd10747">
    <property type="entry name" value="DnaJ_C"/>
    <property type="match status" value="1"/>
</dbReference>
<dbReference type="PRINTS" id="PR00625">
    <property type="entry name" value="JDOMAIN"/>
</dbReference>
<dbReference type="SMART" id="SM00271">
    <property type="entry name" value="DnaJ"/>
    <property type="match status" value="1"/>
</dbReference>
<dbReference type="GO" id="GO:0005524">
    <property type="term" value="F:ATP binding"/>
    <property type="evidence" value="ECO:0007669"/>
    <property type="project" value="InterPro"/>
</dbReference>
<dbReference type="Pfam" id="PF00226">
    <property type="entry name" value="DnaJ"/>
    <property type="match status" value="1"/>
</dbReference>
<feature type="binding site" evidence="11">
    <location>
        <position position="171"/>
    </location>
    <ligand>
        <name>Zn(2+)</name>
        <dbReference type="ChEBI" id="CHEBI:29105"/>
        <label>2</label>
    </ligand>
</feature>
<dbReference type="InterPro" id="IPR001623">
    <property type="entry name" value="DnaJ_domain"/>
</dbReference>
<comment type="function">
    <text evidence="11">Participates actively in the response to hyperosmotic and heat shock by preventing the aggregation of stress-denatured proteins and by disaggregating proteins, also in an autonomous, DnaK-independent fashion. Unfolded proteins bind initially to DnaJ; upon interaction with the DnaJ-bound protein, DnaK hydrolyzes its bound ATP, resulting in the formation of a stable complex. GrpE releases ADP from DnaK; ATP binding to DnaK triggers the release of the substrate protein, thus completing the reaction cycle. Several rounds of ATP-dependent interactions between DnaJ, DnaK and GrpE are required for fully efficient folding. Also involved, together with DnaK and GrpE, in the DNA replication of plasmids through activation of initiation proteins.</text>
</comment>
<keyword evidence="8 11" id="KW-0143">Chaperone</keyword>